<keyword evidence="3" id="KW-1185">Reference proteome</keyword>
<evidence type="ECO:0000313" key="3">
    <source>
        <dbReference type="Proteomes" id="UP000248349"/>
    </source>
</evidence>
<dbReference type="RefSeq" id="XP_025430178.1">
    <property type="nucleotide sequence ID" value="XM_025576415.1"/>
</dbReference>
<organism evidence="2 3">
    <name type="scientific">Aspergillus saccharolyticus JOP 1030-1</name>
    <dbReference type="NCBI Taxonomy" id="1450539"/>
    <lineage>
        <taxon>Eukaryota</taxon>
        <taxon>Fungi</taxon>
        <taxon>Dikarya</taxon>
        <taxon>Ascomycota</taxon>
        <taxon>Pezizomycotina</taxon>
        <taxon>Eurotiomycetes</taxon>
        <taxon>Eurotiomycetidae</taxon>
        <taxon>Eurotiales</taxon>
        <taxon>Aspergillaceae</taxon>
        <taxon>Aspergillus</taxon>
        <taxon>Aspergillus subgen. Circumdati</taxon>
    </lineage>
</organism>
<dbReference type="Proteomes" id="UP000248349">
    <property type="component" value="Unassembled WGS sequence"/>
</dbReference>
<accession>A0A318Z9Z1</accession>
<feature type="region of interest" description="Disordered" evidence="1">
    <location>
        <begin position="151"/>
        <end position="240"/>
    </location>
</feature>
<evidence type="ECO:0000313" key="2">
    <source>
        <dbReference type="EMBL" id="PYH44196.1"/>
    </source>
</evidence>
<name>A0A318Z9Z1_9EURO</name>
<protein>
    <submittedName>
        <fullName evidence="2">Uncharacterized protein</fullName>
    </submittedName>
</protein>
<reference evidence="2 3" key="1">
    <citation type="submission" date="2016-12" db="EMBL/GenBank/DDBJ databases">
        <title>The genomes of Aspergillus section Nigri reveals drivers in fungal speciation.</title>
        <authorList>
            <consortium name="DOE Joint Genome Institute"/>
            <person name="Vesth T.C."/>
            <person name="Nybo J."/>
            <person name="Theobald S."/>
            <person name="Brandl J."/>
            <person name="Frisvad J.C."/>
            <person name="Nielsen K.F."/>
            <person name="Lyhne E.K."/>
            <person name="Kogle M.E."/>
            <person name="Kuo A."/>
            <person name="Riley R."/>
            <person name="Clum A."/>
            <person name="Nolan M."/>
            <person name="Lipzen A."/>
            <person name="Salamov A."/>
            <person name="Henrissat B."/>
            <person name="Wiebenga A."/>
            <person name="De Vries R.P."/>
            <person name="Grigoriev I.V."/>
            <person name="Mortensen U.H."/>
            <person name="Andersen M.R."/>
            <person name="Baker S.E."/>
        </authorList>
    </citation>
    <scope>NUCLEOTIDE SEQUENCE [LARGE SCALE GENOMIC DNA]</scope>
    <source>
        <strain evidence="2 3">JOP 1030-1</strain>
    </source>
</reference>
<evidence type="ECO:0000256" key="1">
    <source>
        <dbReference type="SAM" id="MobiDB-lite"/>
    </source>
</evidence>
<gene>
    <name evidence="2" type="ORF">BP01DRAFT_366637</name>
</gene>
<proteinExistence type="predicted"/>
<dbReference type="EMBL" id="KZ821238">
    <property type="protein sequence ID" value="PYH44196.1"/>
    <property type="molecule type" value="Genomic_DNA"/>
</dbReference>
<dbReference type="GeneID" id="37077644"/>
<sequence>MLPEDLKSPAKLMRSYEWDAITCLFGNLHSLGGDIEGQVSNPSLMSQLLSSPVASECRRDQCSSYPWDHANNFFPTPSGTWENYGKSSSLPAPTITFVRHRAHIAVQLTTMKPFGFLFHWTGTQSLSGRKQMWICDPIVRPVLHDRRCRESVPRKAGAPSNDACFCSQRRPTSSSNAKLPTLPSNASPLESSSRVAKAPRTDKGKKKRSRKEQESSSLSKDTLQDAFLAPPNGQKNTEKTPVLRLTMTNIVAAPAIPGPIIPGPPAPPAGTPRADWDQPAPHVRANDDSRVGCLPLRRAASRGLAAPPHIPASVLREFFMPPRLGPVVSTIFPIFFWGEIMQSI</sequence>
<dbReference type="AlphaFoldDB" id="A0A318Z9Z1"/>
<feature type="compositionally biased region" description="Polar residues" evidence="1">
    <location>
        <begin position="169"/>
        <end position="194"/>
    </location>
</feature>